<dbReference type="GO" id="GO:0005525">
    <property type="term" value="F:GTP binding"/>
    <property type="evidence" value="ECO:0007669"/>
    <property type="project" value="InterPro"/>
</dbReference>
<comment type="similarity">
    <text evidence="1">Belongs to the small GTPase superfamily. RGK family.</text>
</comment>
<evidence type="ECO:0000313" key="3">
    <source>
        <dbReference type="Proteomes" id="UP000694843"/>
    </source>
</evidence>
<dbReference type="GO" id="GO:0005246">
    <property type="term" value="F:calcium channel regulator activity"/>
    <property type="evidence" value="ECO:0007669"/>
    <property type="project" value="TreeGrafter"/>
</dbReference>
<dbReference type="PROSITE" id="PS51421">
    <property type="entry name" value="RAS"/>
    <property type="match status" value="1"/>
</dbReference>
<dbReference type="GeneID" id="108665049"/>
<dbReference type="PROSITE" id="PS51419">
    <property type="entry name" value="RAB"/>
    <property type="match status" value="1"/>
</dbReference>
<protein>
    <submittedName>
        <fullName evidence="4">GTP-binding protein RAD-like</fullName>
    </submittedName>
</protein>
<name>A0A8B7N0A8_HYAAZ</name>
<dbReference type="InterPro" id="IPR051641">
    <property type="entry name" value="RGK_GTP-binding_reg"/>
</dbReference>
<dbReference type="OrthoDB" id="5239715at2759"/>
<dbReference type="PANTHER" id="PTHR45775:SF1">
    <property type="entry name" value="RAD, GEM_KIR FAMILY MEMBER 3, ISOFORM E"/>
    <property type="match status" value="1"/>
</dbReference>
<dbReference type="GO" id="GO:0003924">
    <property type="term" value="F:GTPase activity"/>
    <property type="evidence" value="ECO:0007669"/>
    <property type="project" value="InterPro"/>
</dbReference>
<proteinExistence type="inferred from homology"/>
<accession>A0A8B7N0A8</accession>
<dbReference type="KEGG" id="hazt:108665049"/>
<evidence type="ECO:0000313" key="4">
    <source>
        <dbReference type="RefSeq" id="XP_018007256.1"/>
    </source>
</evidence>
<dbReference type="Proteomes" id="UP000694843">
    <property type="component" value="Unplaced"/>
</dbReference>
<dbReference type="OMA" id="HIRSANY"/>
<dbReference type="RefSeq" id="XP_018007256.1">
    <property type="nucleotide sequence ID" value="XM_018151767.2"/>
</dbReference>
<dbReference type="InterPro" id="IPR027417">
    <property type="entry name" value="P-loop_NTPase"/>
</dbReference>
<keyword evidence="3" id="KW-1185">Reference proteome</keyword>
<organism evidence="3 4">
    <name type="scientific">Hyalella azteca</name>
    <name type="common">Amphipod</name>
    <dbReference type="NCBI Taxonomy" id="294128"/>
    <lineage>
        <taxon>Eukaryota</taxon>
        <taxon>Metazoa</taxon>
        <taxon>Ecdysozoa</taxon>
        <taxon>Arthropoda</taxon>
        <taxon>Crustacea</taxon>
        <taxon>Multicrustacea</taxon>
        <taxon>Malacostraca</taxon>
        <taxon>Eumalacostraca</taxon>
        <taxon>Peracarida</taxon>
        <taxon>Amphipoda</taxon>
        <taxon>Senticaudata</taxon>
        <taxon>Talitrida</taxon>
        <taxon>Talitroidea</taxon>
        <taxon>Hyalellidae</taxon>
        <taxon>Hyalella</taxon>
    </lineage>
</organism>
<dbReference type="SMART" id="SM00173">
    <property type="entry name" value="RAS"/>
    <property type="match status" value="1"/>
</dbReference>
<dbReference type="SMART" id="SM00175">
    <property type="entry name" value="RAB"/>
    <property type="match status" value="1"/>
</dbReference>
<evidence type="ECO:0000256" key="2">
    <source>
        <dbReference type="ARBA" id="ARBA00022553"/>
    </source>
</evidence>
<dbReference type="Gene3D" id="3.40.50.300">
    <property type="entry name" value="P-loop containing nucleotide triphosphate hydrolases"/>
    <property type="match status" value="1"/>
</dbReference>
<keyword evidence="2" id="KW-0597">Phosphoprotein</keyword>
<reference evidence="4" key="1">
    <citation type="submission" date="2025-08" db="UniProtKB">
        <authorList>
            <consortium name="RefSeq"/>
        </authorList>
    </citation>
    <scope>IDENTIFICATION</scope>
    <source>
        <tissue evidence="4">Whole organism</tissue>
    </source>
</reference>
<dbReference type="PANTHER" id="PTHR45775">
    <property type="entry name" value="RAD, GEM/KIR FAMILY MEMBER 2, ISOFORM C"/>
    <property type="match status" value="1"/>
</dbReference>
<dbReference type="SUPFAM" id="SSF52540">
    <property type="entry name" value="P-loop containing nucleoside triphosphate hydrolases"/>
    <property type="match status" value="1"/>
</dbReference>
<dbReference type="AlphaFoldDB" id="A0A8B7N0A8"/>
<dbReference type="InterPro" id="IPR001806">
    <property type="entry name" value="Small_GTPase"/>
</dbReference>
<evidence type="ECO:0000256" key="1">
    <source>
        <dbReference type="ARBA" id="ARBA00008846"/>
    </source>
</evidence>
<gene>
    <name evidence="4" type="primary">LOC108665049</name>
</gene>
<dbReference type="Pfam" id="PF00071">
    <property type="entry name" value="Ras"/>
    <property type="match status" value="1"/>
</dbReference>
<sequence>MSRTRDGDDREATVSIVLNNYESEIIFVNVSTPEEFKVVYSITDKASFQRASEQLETLKSMLLLRGKAVILVANKCELVRSRAVNVDDGRELAINYGAKFMEISVGMNHKCDDLLVGILHQLRLKEEAEPTEPHTRSAWTRNRSLMRASRKAKRLINRVMGKSDSKYKSCEDFNK</sequence>
<dbReference type="GO" id="GO:0005886">
    <property type="term" value="C:plasma membrane"/>
    <property type="evidence" value="ECO:0007669"/>
    <property type="project" value="TreeGrafter"/>
</dbReference>